<dbReference type="InterPro" id="IPR000477">
    <property type="entry name" value="RT_dom"/>
</dbReference>
<proteinExistence type="predicted"/>
<comment type="caution">
    <text evidence="2">The sequence shown here is derived from an EMBL/GenBank/DDBJ whole genome shotgun (WGS) entry which is preliminary data.</text>
</comment>
<accession>A0A0V1N1I0</accession>
<dbReference type="AlphaFoldDB" id="A0A0V1N1I0"/>
<dbReference type="STRING" id="268474.A0A0V1N1I0"/>
<dbReference type="InterPro" id="IPR043502">
    <property type="entry name" value="DNA/RNA_pol_sf"/>
</dbReference>
<name>A0A0V1N1I0_9BILA</name>
<dbReference type="EMBL" id="JYDO01000016">
    <property type="protein sequence ID" value="KRZ77869.1"/>
    <property type="molecule type" value="Genomic_DNA"/>
</dbReference>
<keyword evidence="3" id="KW-1185">Reference proteome</keyword>
<sequence>MFCNLKYFGSGLKIKYVDSQNFELTYLRSCLTGNALNAIDGLAVMAANYSAAIEILKSHSGRKDLIIQTHIRKLLDATPCNDASLKMSRKFYDEVDLHIRALEALGKNPSSPDLTALEVLLEIFKLKIRLSTRKRWKALILFESSKASNLETFLRFLNDGIRVEESVSMNDHKSSSNVTFVRKKSPSRSILPSVTALHAETRSFESWVMCGERHRQQGRRIFGRLQVTGENLCFSCLQIGHKGNRCLESKRCDYPFCQKIVLQKDLAESLRLKGTTERLMLLRLGESHSKYEKLRRVREICTQEEKTREDSGWKRLTRSRKLTVQVDRTENEYGKDDLRRFWDLEIISVTDDKGNEDPSVSHLMKTFEETLEYNSRRYTTETGILKYPTKSEMYSKKLREYMTEGIMERVENVNDYEGRTWYLPHHMVFQNDQTLMKGQIVFDVSAHFRRTRRIVVQADVSRMFLQIGLHKADPDVTRFLSKEPGDPLLPQTFRFRRISSRLTCSPFLALTMMQHHTKLNKDKWSKVAKEALKYVYVDDLLFSLDDRKETMEYVKELKQVMETAEFS</sequence>
<dbReference type="SUPFAM" id="SSF56672">
    <property type="entry name" value="DNA/RNA polymerases"/>
    <property type="match status" value="1"/>
</dbReference>
<dbReference type="Gene3D" id="3.30.70.270">
    <property type="match status" value="1"/>
</dbReference>
<evidence type="ECO:0000259" key="1">
    <source>
        <dbReference type="Pfam" id="PF00078"/>
    </source>
</evidence>
<dbReference type="InterPro" id="IPR043128">
    <property type="entry name" value="Rev_trsase/Diguanyl_cyclase"/>
</dbReference>
<protein>
    <recommendedName>
        <fullName evidence="1">Reverse transcriptase domain-containing protein</fullName>
    </recommendedName>
</protein>
<dbReference type="PANTHER" id="PTHR47331">
    <property type="entry name" value="PHD-TYPE DOMAIN-CONTAINING PROTEIN"/>
    <property type="match status" value="1"/>
</dbReference>
<dbReference type="Pfam" id="PF03564">
    <property type="entry name" value="DUF1759"/>
    <property type="match status" value="1"/>
</dbReference>
<dbReference type="Proteomes" id="UP000054843">
    <property type="component" value="Unassembled WGS sequence"/>
</dbReference>
<reference evidence="2 3" key="1">
    <citation type="submission" date="2015-01" db="EMBL/GenBank/DDBJ databases">
        <title>Evolution of Trichinella species and genotypes.</title>
        <authorList>
            <person name="Korhonen P.K."/>
            <person name="Edoardo P."/>
            <person name="Giuseppe L.R."/>
            <person name="Gasser R.B."/>
        </authorList>
    </citation>
    <scope>NUCLEOTIDE SEQUENCE [LARGE SCALE GENOMIC DNA]</scope>
    <source>
        <strain evidence="2">ISS1980</strain>
    </source>
</reference>
<dbReference type="InterPro" id="IPR005312">
    <property type="entry name" value="DUF1759"/>
</dbReference>
<dbReference type="Pfam" id="PF00078">
    <property type="entry name" value="RVT_1"/>
    <property type="match status" value="1"/>
</dbReference>
<gene>
    <name evidence="2" type="ORF">T10_10374</name>
</gene>
<evidence type="ECO:0000313" key="2">
    <source>
        <dbReference type="EMBL" id="KRZ77869.1"/>
    </source>
</evidence>
<dbReference type="Gene3D" id="3.10.10.10">
    <property type="entry name" value="HIV Type 1 Reverse Transcriptase, subunit A, domain 1"/>
    <property type="match status" value="1"/>
</dbReference>
<feature type="domain" description="Reverse transcriptase" evidence="1">
    <location>
        <begin position="446"/>
        <end position="564"/>
    </location>
</feature>
<evidence type="ECO:0000313" key="3">
    <source>
        <dbReference type="Proteomes" id="UP000054843"/>
    </source>
</evidence>
<dbReference type="PANTHER" id="PTHR47331:SF1">
    <property type="entry name" value="GAG-LIKE PROTEIN"/>
    <property type="match status" value="1"/>
</dbReference>
<dbReference type="OrthoDB" id="5920525at2759"/>
<organism evidence="2 3">
    <name type="scientific">Trichinella papuae</name>
    <dbReference type="NCBI Taxonomy" id="268474"/>
    <lineage>
        <taxon>Eukaryota</taxon>
        <taxon>Metazoa</taxon>
        <taxon>Ecdysozoa</taxon>
        <taxon>Nematoda</taxon>
        <taxon>Enoplea</taxon>
        <taxon>Dorylaimia</taxon>
        <taxon>Trichinellida</taxon>
        <taxon>Trichinellidae</taxon>
        <taxon>Trichinella</taxon>
    </lineage>
</organism>